<dbReference type="GO" id="GO:0070008">
    <property type="term" value="F:serine-type exopeptidase activity"/>
    <property type="evidence" value="ECO:0007669"/>
    <property type="project" value="InterPro"/>
</dbReference>
<dbReference type="Proteomes" id="UP001303473">
    <property type="component" value="Unassembled WGS sequence"/>
</dbReference>
<sequence>MKSSSMILPFTGAGTGVVPKAGLHESSHISSASGLSEITSRTGVSCDWFTQPVDHKNVSMGTWGQQYCVSREWWAGPGSPVIIMTPGEEPLIGSVSPGRGYTFVDNTTMPGLYAQALGAATVVLEHRYFGQSSPWDGLDSETLQYLTTDQAAADVVNFAQNIVFPFDKNQTSISPKAPWVYFGASYSGMLGSWIEHFHPGVFWAFHLSSAVVEVNNDNWYYYDTIRKGINAKRADATGSAGCSLALASVADFADNILLAATPNATKIDALKNFFGATFPIADDDFAYAIATPFRNWQQTEGYTDVLKMCDAVVATSSFNSSTPASLNATAQAILGNVPIAVQNFAAYFKQTFLNSTCTYFDVWGQDDPLWCLNTHDMLNPFFEAQTLGNPWRTWYWFLCNEPIASWATGAPKGQPSIVSRKIDSNYWQRQCSMHFPTLNGNMYGSAAGKTPDSLNKKTGGWLRSNTTRVIWTNGATTMSSEIRPGGPLQSTPNVPVFLMKNAEHCDDSFTAKALNNTGMTINPEVQAVQDKAVEIMARWVGQWNATKSS</sequence>
<reference evidence="7" key="1">
    <citation type="journal article" date="2023" name="Mol. Phylogenet. Evol.">
        <title>Genome-scale phylogeny and comparative genomics of the fungal order Sordariales.</title>
        <authorList>
            <person name="Hensen N."/>
            <person name="Bonometti L."/>
            <person name="Westerberg I."/>
            <person name="Brannstrom I.O."/>
            <person name="Guillou S."/>
            <person name="Cros-Aarteil S."/>
            <person name="Calhoun S."/>
            <person name="Haridas S."/>
            <person name="Kuo A."/>
            <person name="Mondo S."/>
            <person name="Pangilinan J."/>
            <person name="Riley R."/>
            <person name="LaButti K."/>
            <person name="Andreopoulos B."/>
            <person name="Lipzen A."/>
            <person name="Chen C."/>
            <person name="Yan M."/>
            <person name="Daum C."/>
            <person name="Ng V."/>
            <person name="Clum A."/>
            <person name="Steindorff A."/>
            <person name="Ohm R.A."/>
            <person name="Martin F."/>
            <person name="Silar P."/>
            <person name="Natvig D.O."/>
            <person name="Lalanne C."/>
            <person name="Gautier V."/>
            <person name="Ament-Velasquez S.L."/>
            <person name="Kruys A."/>
            <person name="Hutchinson M.I."/>
            <person name="Powell A.J."/>
            <person name="Barry K."/>
            <person name="Miller A.N."/>
            <person name="Grigoriev I.V."/>
            <person name="Debuchy R."/>
            <person name="Gladieux P."/>
            <person name="Hiltunen Thoren M."/>
            <person name="Johannesson H."/>
        </authorList>
    </citation>
    <scope>NUCLEOTIDE SEQUENCE [LARGE SCALE GENOMIC DNA]</scope>
    <source>
        <strain evidence="7">CBS 340.73</strain>
    </source>
</reference>
<comment type="caution">
    <text evidence="6">The sequence shown here is derived from an EMBL/GenBank/DDBJ whole genome shotgun (WGS) entry which is preliminary data.</text>
</comment>
<dbReference type="GO" id="GO:0006508">
    <property type="term" value="P:proteolysis"/>
    <property type="evidence" value="ECO:0007669"/>
    <property type="project" value="UniProtKB-KW"/>
</dbReference>
<keyword evidence="5" id="KW-0325">Glycoprotein</keyword>
<dbReference type="AlphaFoldDB" id="A0AAN6NI61"/>
<dbReference type="SUPFAM" id="SSF53474">
    <property type="entry name" value="alpha/beta-Hydrolases"/>
    <property type="match status" value="1"/>
</dbReference>
<proteinExistence type="inferred from homology"/>
<name>A0AAN6NI61_9PEZI</name>
<dbReference type="Pfam" id="PF05577">
    <property type="entry name" value="Peptidase_S28"/>
    <property type="match status" value="1"/>
</dbReference>
<dbReference type="InterPro" id="IPR029058">
    <property type="entry name" value="AB_hydrolase_fold"/>
</dbReference>
<evidence type="ECO:0000256" key="4">
    <source>
        <dbReference type="ARBA" id="ARBA00022801"/>
    </source>
</evidence>
<keyword evidence="3" id="KW-0732">Signal</keyword>
<keyword evidence="2" id="KW-0645">Protease</keyword>
<dbReference type="GO" id="GO:0008239">
    <property type="term" value="F:dipeptidyl-peptidase activity"/>
    <property type="evidence" value="ECO:0007669"/>
    <property type="project" value="TreeGrafter"/>
</dbReference>
<keyword evidence="7" id="KW-1185">Reference proteome</keyword>
<evidence type="ECO:0000256" key="2">
    <source>
        <dbReference type="ARBA" id="ARBA00022670"/>
    </source>
</evidence>
<dbReference type="PANTHER" id="PTHR11010">
    <property type="entry name" value="PROTEASE S28 PRO-X CARBOXYPEPTIDASE-RELATED"/>
    <property type="match status" value="1"/>
</dbReference>
<organism evidence="6 7">
    <name type="scientific">Diplogelasinospora grovesii</name>
    <dbReference type="NCBI Taxonomy" id="303347"/>
    <lineage>
        <taxon>Eukaryota</taxon>
        <taxon>Fungi</taxon>
        <taxon>Dikarya</taxon>
        <taxon>Ascomycota</taxon>
        <taxon>Pezizomycotina</taxon>
        <taxon>Sordariomycetes</taxon>
        <taxon>Sordariomycetidae</taxon>
        <taxon>Sordariales</taxon>
        <taxon>Diplogelasinosporaceae</taxon>
        <taxon>Diplogelasinospora</taxon>
    </lineage>
</organism>
<dbReference type="InterPro" id="IPR008758">
    <property type="entry name" value="Peptidase_S28"/>
</dbReference>
<accession>A0AAN6NI61</accession>
<evidence type="ECO:0000313" key="6">
    <source>
        <dbReference type="EMBL" id="KAK3945223.1"/>
    </source>
</evidence>
<dbReference type="Gene3D" id="3.40.50.1820">
    <property type="entry name" value="alpha/beta hydrolase"/>
    <property type="match status" value="2"/>
</dbReference>
<evidence type="ECO:0000256" key="5">
    <source>
        <dbReference type="ARBA" id="ARBA00023180"/>
    </source>
</evidence>
<evidence type="ECO:0000256" key="3">
    <source>
        <dbReference type="ARBA" id="ARBA00022729"/>
    </source>
</evidence>
<evidence type="ECO:0000313" key="7">
    <source>
        <dbReference type="Proteomes" id="UP001303473"/>
    </source>
</evidence>
<dbReference type="PANTHER" id="PTHR11010:SF23">
    <property type="entry name" value="SERINE PEPTIDASE"/>
    <property type="match status" value="1"/>
</dbReference>
<dbReference type="EMBL" id="MU853755">
    <property type="protein sequence ID" value="KAK3945223.1"/>
    <property type="molecule type" value="Genomic_DNA"/>
</dbReference>
<keyword evidence="4" id="KW-0378">Hydrolase</keyword>
<gene>
    <name evidence="6" type="ORF">QBC46DRAFT_433372</name>
</gene>
<comment type="similarity">
    <text evidence="1">Belongs to the peptidase S28 family.</text>
</comment>
<evidence type="ECO:0000256" key="1">
    <source>
        <dbReference type="ARBA" id="ARBA00011079"/>
    </source>
</evidence>
<protein>
    <submittedName>
        <fullName evidence="6">Serine peptidase</fullName>
    </submittedName>
</protein>